<accession>A0A0N1I2W9</accession>
<keyword evidence="2" id="KW-0812">Transmembrane</keyword>
<feature type="compositionally biased region" description="Polar residues" evidence="1">
    <location>
        <begin position="71"/>
        <end position="80"/>
    </location>
</feature>
<dbReference type="OMA" id="ASHMELG"/>
<protein>
    <recommendedName>
        <fullName evidence="5">Transmembrane protein</fullName>
    </recommendedName>
</protein>
<comment type="caution">
    <text evidence="3">The sequence shown here is derived from an EMBL/GenBank/DDBJ whole genome shotgun (WGS) entry which is preliminary data.</text>
</comment>
<keyword evidence="4" id="KW-1185">Reference proteome</keyword>
<sequence length="239" mass="26447">MNSSSSTCCSFMATLHWEWWMLVIIGFVSTALVTTLIVAVFCVFRHWFPCRNNDSTDAFTRYPHEEERSEQAVSTEPNTTAPSKSLSSEDESSVVEAPSRISQNADFGLRSCSSSVMRSTTSDFGATIVVSRPPARAPLLSKFHPVSEVVTDPSSVPTMENASLFGLDGKSRSAPPEEILSTVIRSESPKAQIRRQRSIASHMELGLSREESVRLHLMRHRATSDPAFGTFLRSSRSKK</sequence>
<organism evidence="3 4">
    <name type="scientific">Leptomonas seymouri</name>
    <dbReference type="NCBI Taxonomy" id="5684"/>
    <lineage>
        <taxon>Eukaryota</taxon>
        <taxon>Discoba</taxon>
        <taxon>Euglenozoa</taxon>
        <taxon>Kinetoplastea</taxon>
        <taxon>Metakinetoplastina</taxon>
        <taxon>Trypanosomatida</taxon>
        <taxon>Trypanosomatidae</taxon>
        <taxon>Leishmaniinae</taxon>
        <taxon>Leptomonas</taxon>
    </lineage>
</organism>
<dbReference type="AlphaFoldDB" id="A0A0N1I2W9"/>
<name>A0A0N1I2W9_LEPSE</name>
<evidence type="ECO:0000313" key="4">
    <source>
        <dbReference type="Proteomes" id="UP000038009"/>
    </source>
</evidence>
<dbReference type="EMBL" id="LJSK01000210">
    <property type="protein sequence ID" value="KPI85073.1"/>
    <property type="molecule type" value="Genomic_DNA"/>
</dbReference>
<evidence type="ECO:0000256" key="2">
    <source>
        <dbReference type="SAM" id="Phobius"/>
    </source>
</evidence>
<proteinExistence type="predicted"/>
<reference evidence="3 4" key="1">
    <citation type="journal article" date="2015" name="PLoS Pathog.">
        <title>Leptomonas seymouri: Adaptations to the Dixenous Life Cycle Analyzed by Genome Sequencing, Transcriptome Profiling and Co-infection with Leishmania donovani.</title>
        <authorList>
            <person name="Kraeva N."/>
            <person name="Butenko A."/>
            <person name="Hlavacova J."/>
            <person name="Kostygov A."/>
            <person name="Myskova J."/>
            <person name="Grybchuk D."/>
            <person name="Lestinova T."/>
            <person name="Votypka J."/>
            <person name="Volf P."/>
            <person name="Opperdoes F."/>
            <person name="Flegontov P."/>
            <person name="Lukes J."/>
            <person name="Yurchenko V."/>
        </authorList>
    </citation>
    <scope>NUCLEOTIDE SEQUENCE [LARGE SCALE GENOMIC DNA]</scope>
    <source>
        <strain evidence="3 4">ATCC 30220</strain>
    </source>
</reference>
<gene>
    <name evidence="3" type="ORF">ABL78_5878</name>
</gene>
<keyword evidence="2" id="KW-1133">Transmembrane helix</keyword>
<evidence type="ECO:0008006" key="5">
    <source>
        <dbReference type="Google" id="ProtNLM"/>
    </source>
</evidence>
<feature type="transmembrane region" description="Helical" evidence="2">
    <location>
        <begin position="20"/>
        <end position="44"/>
    </location>
</feature>
<evidence type="ECO:0000313" key="3">
    <source>
        <dbReference type="EMBL" id="KPI85073.1"/>
    </source>
</evidence>
<evidence type="ECO:0000256" key="1">
    <source>
        <dbReference type="SAM" id="MobiDB-lite"/>
    </source>
</evidence>
<dbReference type="OrthoDB" id="10638056at2759"/>
<keyword evidence="2" id="KW-0472">Membrane</keyword>
<feature type="region of interest" description="Disordered" evidence="1">
    <location>
        <begin position="63"/>
        <end position="98"/>
    </location>
</feature>
<dbReference type="VEuPathDB" id="TriTrypDB:Lsey_0210_0120"/>
<dbReference type="Proteomes" id="UP000038009">
    <property type="component" value="Unassembled WGS sequence"/>
</dbReference>